<keyword evidence="2" id="KW-1185">Reference proteome</keyword>
<dbReference type="RefSeq" id="WP_135029000.1">
    <property type="nucleotide sequence ID" value="NZ_BMLA01000002.1"/>
</dbReference>
<accession>A0A4Y8X4D8</accession>
<comment type="caution">
    <text evidence="1">The sequence shown here is derived from an EMBL/GenBank/DDBJ whole genome shotgun (WGS) entry which is preliminary data.</text>
</comment>
<organism evidence="1 2">
    <name type="scientific">Micrococcus flavus</name>
    <dbReference type="NCBI Taxonomy" id="384602"/>
    <lineage>
        <taxon>Bacteria</taxon>
        <taxon>Bacillati</taxon>
        <taxon>Actinomycetota</taxon>
        <taxon>Actinomycetes</taxon>
        <taxon>Micrococcales</taxon>
        <taxon>Micrococcaceae</taxon>
        <taxon>Micrococcus</taxon>
    </lineage>
</organism>
<dbReference type="Proteomes" id="UP000560081">
    <property type="component" value="Unassembled WGS sequence"/>
</dbReference>
<sequence>MAPGTPDRTEERPPRAVRLRTGRTDFVVGGLDEAEQAEIARNWSRCSPEPLDGAHAAEPDLDRRTRPDQPWDDFHETLVYRATSRTIESGRGRDLMFHAACLADPATGAAVLLAAASGTGKTTATRRLGPHYAYLTDETAMVDVEDLSVTPYPKPLSLLQDGRRPKRQVSPDELGLGPDVPAVLRRVAVLDRERDAAEEDVAARAERMDLAEALVLLVPQTSSLAHLERGLVTLCRTLDRLGGVQRLVYAEAEDLRPVVDALLAAEPAPVEPEWEALDDAEIAASAGIAAGPAADDASGTARVHRAAADCGIELADGRLVLLMGQQLIILDGLGPALWLLLDTPRTAPELLAELTDLGPVPDGAPERLGEAVAALVQQGVVWQEDPRADAASAEDHRR</sequence>
<proteinExistence type="predicted"/>
<dbReference type="AlphaFoldDB" id="A0A4Y8X4D8"/>
<protein>
    <recommendedName>
        <fullName evidence="3">PqqD family peptide modification chaperone</fullName>
    </recommendedName>
</protein>
<name>A0A4Y8X4D8_9MICC</name>
<dbReference type="EMBL" id="JACHMC010000001">
    <property type="protein sequence ID" value="MBB4883297.1"/>
    <property type="molecule type" value="Genomic_DNA"/>
</dbReference>
<dbReference type="OrthoDB" id="4793383at2"/>
<evidence type="ECO:0008006" key="3">
    <source>
        <dbReference type="Google" id="ProtNLM"/>
    </source>
</evidence>
<evidence type="ECO:0000313" key="1">
    <source>
        <dbReference type="EMBL" id="MBB4883297.1"/>
    </source>
</evidence>
<reference evidence="1 2" key="1">
    <citation type="submission" date="2020-08" db="EMBL/GenBank/DDBJ databases">
        <title>Sequencing the genomes of 1000 actinobacteria strains.</title>
        <authorList>
            <person name="Klenk H.-P."/>
        </authorList>
    </citation>
    <scope>NUCLEOTIDE SEQUENCE [LARGE SCALE GENOMIC DNA]</scope>
    <source>
        <strain evidence="1 2">DSM 19079</strain>
    </source>
</reference>
<gene>
    <name evidence="1" type="ORF">BJ976_001648</name>
</gene>
<evidence type="ECO:0000313" key="2">
    <source>
        <dbReference type="Proteomes" id="UP000560081"/>
    </source>
</evidence>